<evidence type="ECO:0000313" key="1">
    <source>
        <dbReference type="EMBL" id="KAG6111498.1"/>
    </source>
</evidence>
<gene>
    <name evidence="1" type="ORF">E4U13_004816</name>
</gene>
<reference evidence="1 2" key="1">
    <citation type="journal article" date="2020" name="bioRxiv">
        <title>Whole genome comparisons of ergot fungi reveals the divergence and evolution of species within the genus Claviceps are the result of varying mechanisms driving genome evolution and host range expansion.</title>
        <authorList>
            <person name="Wyka S.A."/>
            <person name="Mondo S.J."/>
            <person name="Liu M."/>
            <person name="Dettman J."/>
            <person name="Nalam V."/>
            <person name="Broders K.D."/>
        </authorList>
    </citation>
    <scope>NUCLEOTIDE SEQUENCE [LARGE SCALE GENOMIC DNA]</scope>
    <source>
        <strain evidence="1 2">LM576</strain>
    </source>
</reference>
<accession>A0A9P7PY31</accession>
<keyword evidence="2" id="KW-1185">Reference proteome</keyword>
<sequence length="220" mass="25860">MRYWILVYRRSTQAFEARLRTVTFKEYILRALKLSDGRFAQRSKFRYVVYNMWIPTQTHKRSTFYLKKDQREDITIEKLREMFNQDSEHSASNKDVTIEQLREMFNQDRRKQYLQRHCVGGTVFGVLVEHLPQLLNCDVLTLILLKVECANPHVVYNVAEPGMLDKPPIKKLESTQNVFLESYRAQASFKIVSCAVGVQRRKMPSPARVPSVRAHQSAYV</sequence>
<dbReference type="Proteomes" id="UP000732380">
    <property type="component" value="Unassembled WGS sequence"/>
</dbReference>
<name>A0A9P7PY31_9HYPO</name>
<protein>
    <submittedName>
        <fullName evidence="1">Uncharacterized protein</fullName>
    </submittedName>
</protein>
<organism evidence="1 2">
    <name type="scientific">Claviceps humidiphila</name>
    <dbReference type="NCBI Taxonomy" id="1294629"/>
    <lineage>
        <taxon>Eukaryota</taxon>
        <taxon>Fungi</taxon>
        <taxon>Dikarya</taxon>
        <taxon>Ascomycota</taxon>
        <taxon>Pezizomycotina</taxon>
        <taxon>Sordariomycetes</taxon>
        <taxon>Hypocreomycetidae</taxon>
        <taxon>Hypocreales</taxon>
        <taxon>Clavicipitaceae</taxon>
        <taxon>Claviceps</taxon>
    </lineage>
</organism>
<dbReference type="AlphaFoldDB" id="A0A9P7PY31"/>
<comment type="caution">
    <text evidence="1">The sequence shown here is derived from an EMBL/GenBank/DDBJ whole genome shotgun (WGS) entry which is preliminary data.</text>
</comment>
<dbReference type="EMBL" id="SRQM01000383">
    <property type="protein sequence ID" value="KAG6111498.1"/>
    <property type="molecule type" value="Genomic_DNA"/>
</dbReference>
<proteinExistence type="predicted"/>
<evidence type="ECO:0000313" key="2">
    <source>
        <dbReference type="Proteomes" id="UP000732380"/>
    </source>
</evidence>